<sequence>SKFIGERGKEFILSTEIYDDYNLSGYEDYIKQRIIIEGQIVWENDIGDKTGRGWKKSKIMFIGNSEGTEVGIEVRAVSDKITPGWADPSLTKVKVKIFDRQGNEYPVEWRFLAENGRVQKFRNLYTETLYVNQERVTAFNAPSFELEADRYWAFKGAVYNRLDKQKTDLVNNWLTAGIRSGNSLVELNDDTASDGKRSLHLVTWGEEESYTASTIIGQVIPREKKQDLEFFSIDFFIPKSEAQSNDYSLKLNVLAKSIGGQFLKKKTYTLYASNDKKSDFEFNEWKTFQRNIKKDFDHLFMRWKYVDFLSFTIELANNDSKPAGILIDNLKTGKK</sequence>
<protein>
    <submittedName>
        <fullName evidence="1">Uncharacterized protein</fullName>
    </submittedName>
</protein>
<gene>
    <name evidence="1" type="ORF">LCGC14_2042420</name>
</gene>
<feature type="non-terminal residue" evidence="1">
    <location>
        <position position="1"/>
    </location>
</feature>
<dbReference type="AlphaFoldDB" id="A0A0F9ERN1"/>
<name>A0A0F9ERN1_9ZZZZ</name>
<reference evidence="1" key="1">
    <citation type="journal article" date="2015" name="Nature">
        <title>Complex archaea that bridge the gap between prokaryotes and eukaryotes.</title>
        <authorList>
            <person name="Spang A."/>
            <person name="Saw J.H."/>
            <person name="Jorgensen S.L."/>
            <person name="Zaremba-Niedzwiedzka K."/>
            <person name="Martijn J."/>
            <person name="Lind A.E."/>
            <person name="van Eijk R."/>
            <person name="Schleper C."/>
            <person name="Guy L."/>
            <person name="Ettema T.J."/>
        </authorList>
    </citation>
    <scope>NUCLEOTIDE SEQUENCE</scope>
</reference>
<dbReference type="EMBL" id="LAZR01023969">
    <property type="protein sequence ID" value="KKL76684.1"/>
    <property type="molecule type" value="Genomic_DNA"/>
</dbReference>
<evidence type="ECO:0000313" key="1">
    <source>
        <dbReference type="EMBL" id="KKL76684.1"/>
    </source>
</evidence>
<proteinExistence type="predicted"/>
<comment type="caution">
    <text evidence="1">The sequence shown here is derived from an EMBL/GenBank/DDBJ whole genome shotgun (WGS) entry which is preliminary data.</text>
</comment>
<accession>A0A0F9ERN1</accession>
<organism evidence="1">
    <name type="scientific">marine sediment metagenome</name>
    <dbReference type="NCBI Taxonomy" id="412755"/>
    <lineage>
        <taxon>unclassified sequences</taxon>
        <taxon>metagenomes</taxon>
        <taxon>ecological metagenomes</taxon>
    </lineage>
</organism>